<protein>
    <recommendedName>
        <fullName evidence="5">ATP synthase F0 subunit B</fullName>
    </recommendedName>
</protein>
<accession>A0ABW8AN23</accession>
<dbReference type="Proteomes" id="UP001612915">
    <property type="component" value="Unassembled WGS sequence"/>
</dbReference>
<sequence>MSLRRTLDTLSATVGRAASVPLSASCIVNRAEILSLVERAKAELPAELDEAAALLVAHQQVIEDAENDRDQLLADARAQVEELVSEAAVVATANARAQQILDAAREEAARLLRQADEYCDGKLAAFETDLERLTGQVRRGRDRLRERSDLDDLRRGLAPQGREAQGREPEVEGKTVLPVTGAIDMAAVARATRPAARGASAADEPYDGQAQASPGSEHDDDIPDDPFPTQGGRREGASRVIDLTAVEEGATTGR</sequence>
<feature type="coiled-coil region" evidence="1">
    <location>
        <begin position="48"/>
        <end position="121"/>
    </location>
</feature>
<evidence type="ECO:0000313" key="4">
    <source>
        <dbReference type="Proteomes" id="UP001612915"/>
    </source>
</evidence>
<evidence type="ECO:0000256" key="1">
    <source>
        <dbReference type="SAM" id="Coils"/>
    </source>
</evidence>
<dbReference type="EMBL" id="JBITLV010000003">
    <property type="protein sequence ID" value="MFI7587780.1"/>
    <property type="molecule type" value="Genomic_DNA"/>
</dbReference>
<name>A0ABW8AN23_9ACTN</name>
<comment type="caution">
    <text evidence="3">The sequence shown here is derived from an EMBL/GenBank/DDBJ whole genome shotgun (WGS) entry which is preliminary data.</text>
</comment>
<reference evidence="3 4" key="1">
    <citation type="submission" date="2024-10" db="EMBL/GenBank/DDBJ databases">
        <title>The Natural Products Discovery Center: Release of the First 8490 Sequenced Strains for Exploring Actinobacteria Biosynthetic Diversity.</title>
        <authorList>
            <person name="Kalkreuter E."/>
            <person name="Kautsar S.A."/>
            <person name="Yang D."/>
            <person name="Bader C.D."/>
            <person name="Teijaro C.N."/>
            <person name="Fluegel L."/>
            <person name="Davis C.M."/>
            <person name="Simpson J.R."/>
            <person name="Lauterbach L."/>
            <person name="Steele A.D."/>
            <person name="Gui C."/>
            <person name="Meng S."/>
            <person name="Li G."/>
            <person name="Viehrig K."/>
            <person name="Ye F."/>
            <person name="Su P."/>
            <person name="Kiefer A.F."/>
            <person name="Nichols A."/>
            <person name="Cepeda A.J."/>
            <person name="Yan W."/>
            <person name="Fan B."/>
            <person name="Jiang Y."/>
            <person name="Adhikari A."/>
            <person name="Zheng C.-J."/>
            <person name="Schuster L."/>
            <person name="Cowan T.M."/>
            <person name="Smanski M.J."/>
            <person name="Chevrette M.G."/>
            <person name="De Carvalho L.P.S."/>
            <person name="Shen B."/>
        </authorList>
    </citation>
    <scope>NUCLEOTIDE SEQUENCE [LARGE SCALE GENOMIC DNA]</scope>
    <source>
        <strain evidence="3 4">NPDC049639</strain>
    </source>
</reference>
<evidence type="ECO:0000313" key="3">
    <source>
        <dbReference type="EMBL" id="MFI7587780.1"/>
    </source>
</evidence>
<gene>
    <name evidence="3" type="ORF">ACIB24_11960</name>
</gene>
<evidence type="ECO:0000256" key="2">
    <source>
        <dbReference type="SAM" id="MobiDB-lite"/>
    </source>
</evidence>
<feature type="compositionally biased region" description="Basic and acidic residues" evidence="2">
    <location>
        <begin position="164"/>
        <end position="173"/>
    </location>
</feature>
<feature type="region of interest" description="Disordered" evidence="2">
    <location>
        <begin position="194"/>
        <end position="254"/>
    </location>
</feature>
<keyword evidence="4" id="KW-1185">Reference proteome</keyword>
<keyword evidence="1" id="KW-0175">Coiled coil</keyword>
<proteinExistence type="predicted"/>
<organism evidence="3 4">
    <name type="scientific">Spongisporangium articulatum</name>
    <dbReference type="NCBI Taxonomy" id="3362603"/>
    <lineage>
        <taxon>Bacteria</taxon>
        <taxon>Bacillati</taxon>
        <taxon>Actinomycetota</taxon>
        <taxon>Actinomycetes</taxon>
        <taxon>Kineosporiales</taxon>
        <taxon>Kineosporiaceae</taxon>
        <taxon>Spongisporangium</taxon>
    </lineage>
</organism>
<feature type="region of interest" description="Disordered" evidence="2">
    <location>
        <begin position="150"/>
        <end position="178"/>
    </location>
</feature>
<dbReference type="RefSeq" id="WP_398280096.1">
    <property type="nucleotide sequence ID" value="NZ_JBITLV010000003.1"/>
</dbReference>
<evidence type="ECO:0008006" key="5">
    <source>
        <dbReference type="Google" id="ProtNLM"/>
    </source>
</evidence>